<dbReference type="PROSITE" id="PS50961">
    <property type="entry name" value="HTH_LA"/>
    <property type="match status" value="1"/>
</dbReference>
<feature type="compositionally biased region" description="Basic and acidic residues" evidence="3">
    <location>
        <begin position="97"/>
        <end position="109"/>
    </location>
</feature>
<dbReference type="PANTHER" id="PTHR22792:SF132">
    <property type="entry name" value="LA-RELATED PROTEIN 1"/>
    <property type="match status" value="1"/>
</dbReference>
<dbReference type="InterPro" id="IPR036390">
    <property type="entry name" value="WH_DNA-bd_sf"/>
</dbReference>
<dbReference type="PANTHER" id="PTHR22792">
    <property type="entry name" value="LUPUS LA PROTEIN-RELATED"/>
    <property type="match status" value="1"/>
</dbReference>
<feature type="compositionally biased region" description="Polar residues" evidence="3">
    <location>
        <begin position="199"/>
        <end position="227"/>
    </location>
</feature>
<dbReference type="InterPro" id="IPR045180">
    <property type="entry name" value="La_dom_prot"/>
</dbReference>
<dbReference type="Proteomes" id="UP000015464">
    <property type="component" value="Unassembled WGS sequence"/>
</dbReference>
<evidence type="ECO:0000256" key="2">
    <source>
        <dbReference type="PROSITE-ProRule" id="PRU00332"/>
    </source>
</evidence>
<dbReference type="Pfam" id="PF05383">
    <property type="entry name" value="La"/>
    <property type="match status" value="1"/>
</dbReference>
<dbReference type="EMBL" id="KE546990">
    <property type="protein sequence ID" value="EPY51940.1"/>
    <property type="molecule type" value="Genomic_DNA"/>
</dbReference>
<proteinExistence type="predicted"/>
<dbReference type="Gene3D" id="1.10.10.10">
    <property type="entry name" value="Winged helix-like DNA-binding domain superfamily/Winged helix DNA-binding domain"/>
    <property type="match status" value="1"/>
</dbReference>
<feature type="compositionally biased region" description="Low complexity" evidence="3">
    <location>
        <begin position="52"/>
        <end position="65"/>
    </location>
</feature>
<evidence type="ECO:0000256" key="3">
    <source>
        <dbReference type="SAM" id="MobiDB-lite"/>
    </source>
</evidence>
<dbReference type="GeneID" id="25034694"/>
<feature type="domain" description="HTH La-type RNA-binding" evidence="4">
    <location>
        <begin position="296"/>
        <end position="385"/>
    </location>
</feature>
<evidence type="ECO:0000313" key="5">
    <source>
        <dbReference type="EMBL" id="EPY51940.1"/>
    </source>
</evidence>
<evidence type="ECO:0000259" key="4">
    <source>
        <dbReference type="PROSITE" id="PS50961"/>
    </source>
</evidence>
<dbReference type="RefSeq" id="XP_013023325.1">
    <property type="nucleotide sequence ID" value="XM_013167871.1"/>
</dbReference>
<dbReference type="GO" id="GO:0003723">
    <property type="term" value="F:RNA binding"/>
    <property type="evidence" value="ECO:0007669"/>
    <property type="project" value="UniProtKB-UniRule"/>
</dbReference>
<dbReference type="GO" id="GO:0045727">
    <property type="term" value="P:positive regulation of translation"/>
    <property type="evidence" value="ECO:0007669"/>
    <property type="project" value="TreeGrafter"/>
</dbReference>
<feature type="compositionally biased region" description="Basic and acidic residues" evidence="3">
    <location>
        <begin position="119"/>
        <end position="135"/>
    </location>
</feature>
<dbReference type="SMART" id="SM00715">
    <property type="entry name" value="LA"/>
    <property type="match status" value="1"/>
</dbReference>
<feature type="compositionally biased region" description="Polar residues" evidence="3">
    <location>
        <begin position="66"/>
        <end position="79"/>
    </location>
</feature>
<evidence type="ECO:0000256" key="1">
    <source>
        <dbReference type="ARBA" id="ARBA00022884"/>
    </source>
</evidence>
<dbReference type="GO" id="GO:0005829">
    <property type="term" value="C:cytosol"/>
    <property type="evidence" value="ECO:0007669"/>
    <property type="project" value="TreeGrafter"/>
</dbReference>
<reference evidence="5 6" key="1">
    <citation type="journal article" date="2011" name="Science">
        <title>Comparative functional genomics of the fission yeasts.</title>
        <authorList>
            <person name="Rhind N."/>
            <person name="Chen Z."/>
            <person name="Yassour M."/>
            <person name="Thompson D.A."/>
            <person name="Haas B.J."/>
            <person name="Habib N."/>
            <person name="Wapinski I."/>
            <person name="Roy S."/>
            <person name="Lin M.F."/>
            <person name="Heiman D.I."/>
            <person name="Young S.K."/>
            <person name="Furuya K."/>
            <person name="Guo Y."/>
            <person name="Pidoux A."/>
            <person name="Chen H.M."/>
            <person name="Robbertse B."/>
            <person name="Goldberg J.M."/>
            <person name="Aoki K."/>
            <person name="Bayne E.H."/>
            <person name="Berlin A.M."/>
            <person name="Desjardins C.A."/>
            <person name="Dobbs E."/>
            <person name="Dukaj L."/>
            <person name="Fan L."/>
            <person name="FitzGerald M.G."/>
            <person name="French C."/>
            <person name="Gujja S."/>
            <person name="Hansen K."/>
            <person name="Keifenheim D."/>
            <person name="Levin J.Z."/>
            <person name="Mosher R.A."/>
            <person name="Mueller C.A."/>
            <person name="Pfiffner J."/>
            <person name="Priest M."/>
            <person name="Russ C."/>
            <person name="Smialowska A."/>
            <person name="Swoboda P."/>
            <person name="Sykes S.M."/>
            <person name="Vaughn M."/>
            <person name="Vengrova S."/>
            <person name="Yoder R."/>
            <person name="Zeng Q."/>
            <person name="Allshire R."/>
            <person name="Baulcombe D."/>
            <person name="Birren B.W."/>
            <person name="Brown W."/>
            <person name="Ekwall K."/>
            <person name="Kellis M."/>
            <person name="Leatherwood J."/>
            <person name="Levin H."/>
            <person name="Margalit H."/>
            <person name="Martienssen R."/>
            <person name="Nieduszynski C.A."/>
            <person name="Spatafora J.W."/>
            <person name="Friedman N."/>
            <person name="Dalgaard J.Z."/>
            <person name="Baumann P."/>
            <person name="Niki H."/>
            <person name="Regev A."/>
            <person name="Nusbaum C."/>
        </authorList>
    </citation>
    <scope>NUCLEOTIDE SEQUENCE [LARGE SCALE GENOMIC DNA]</scope>
    <source>
        <strain evidence="6">OY26 / ATCC MYA-4695 / CBS 11777 / NBRC 106824 / NRRL Y48691</strain>
    </source>
</reference>
<dbReference type="SUPFAM" id="SSF46785">
    <property type="entry name" value="Winged helix' DNA-binding domain"/>
    <property type="match status" value="1"/>
</dbReference>
<dbReference type="AlphaFoldDB" id="S9W1P7"/>
<feature type="compositionally biased region" description="Basic residues" evidence="3">
    <location>
        <begin position="259"/>
        <end position="280"/>
    </location>
</feature>
<evidence type="ECO:0000313" key="6">
    <source>
        <dbReference type="Proteomes" id="UP000015464"/>
    </source>
</evidence>
<dbReference type="eggNOG" id="KOG2590">
    <property type="taxonomic scope" value="Eukaryota"/>
</dbReference>
<gene>
    <name evidence="5" type="ORF">SPOG_00362</name>
</gene>
<protein>
    <submittedName>
        <fullName evidence="5">RNA-binding protein</fullName>
    </submittedName>
</protein>
<dbReference type="InterPro" id="IPR006630">
    <property type="entry name" value="La_HTH"/>
</dbReference>
<dbReference type="GO" id="GO:0010494">
    <property type="term" value="C:cytoplasmic stress granule"/>
    <property type="evidence" value="ECO:0007669"/>
    <property type="project" value="TreeGrafter"/>
</dbReference>
<dbReference type="OrthoDB" id="340227at2759"/>
<name>S9W1P7_SCHCR</name>
<dbReference type="InterPro" id="IPR036388">
    <property type="entry name" value="WH-like_DNA-bd_sf"/>
</dbReference>
<accession>S9W1P7</accession>
<dbReference type="CDD" id="cd07323">
    <property type="entry name" value="LAM"/>
    <property type="match status" value="1"/>
</dbReference>
<dbReference type="STRING" id="653667.S9W1P7"/>
<keyword evidence="6" id="KW-1185">Reference proteome</keyword>
<sequence>MIQEQTLAQEKDQKVVQAAPVNESEKQPSDVYSKMNDTDFSNNRKDSAGDIASATASSLASGSTTPVANDQSSTHSSVNVWAVRREQLSQKASGSQDEQKQSKNARLEDPNIWPSPELVEQKSSEEKKHDPEVKKPLAPKTNGKEKWIVITPEISHPPIHPSKKPNRSRNDGNRRSGSARRKGSSQNYSQNQNRRQENVPRNTAQSFNEGVASTGTTKSSEQPSAANNHFRPNPRRIDDTLQERGINEASQNNSGFRGRNYRKGYRSKNPNHRSNRSYHHPKVQNVPVVTNPAGTVQYVYDVKAFLTSQIDYYMSIENLCKDMFLRKHMDDEGYVSLAFLASFNRIKSLTSDINLLLSACEASSVVTLNPHFESPIMAKIRRSETWEPWVLPKEQRLFELPNSTASQQNSNNSSLVSSISNLSIAPSAVEMNNLSGNIKDNLMLSEPNA</sequence>
<feature type="compositionally biased region" description="Low complexity" evidence="3">
    <location>
        <begin position="184"/>
        <end position="193"/>
    </location>
</feature>
<dbReference type="OMA" id="HMDDEGY"/>
<keyword evidence="1 2" id="KW-0694">RNA-binding</keyword>
<feature type="compositionally biased region" description="Basic and acidic residues" evidence="3">
    <location>
        <begin position="235"/>
        <end position="246"/>
    </location>
</feature>
<feature type="region of interest" description="Disordered" evidence="3">
    <location>
        <begin position="1"/>
        <end position="280"/>
    </location>
</feature>
<dbReference type="HOGENOM" id="CLU_045579_0_0_1"/>
<organism evidence="5 6">
    <name type="scientific">Schizosaccharomyces cryophilus (strain OY26 / ATCC MYA-4695 / CBS 11777 / NBRC 106824 / NRRL Y48691)</name>
    <name type="common">Fission yeast</name>
    <dbReference type="NCBI Taxonomy" id="653667"/>
    <lineage>
        <taxon>Eukaryota</taxon>
        <taxon>Fungi</taxon>
        <taxon>Dikarya</taxon>
        <taxon>Ascomycota</taxon>
        <taxon>Taphrinomycotina</taxon>
        <taxon>Schizosaccharomycetes</taxon>
        <taxon>Schizosaccharomycetales</taxon>
        <taxon>Schizosaccharomycetaceae</taxon>
        <taxon>Schizosaccharomyces</taxon>
    </lineage>
</organism>